<dbReference type="InterPro" id="IPR007751">
    <property type="entry name" value="DUF676_lipase-like"/>
</dbReference>
<dbReference type="SUPFAM" id="SSF53474">
    <property type="entry name" value="alpha/beta-Hydrolases"/>
    <property type="match status" value="1"/>
</dbReference>
<reference evidence="3 4" key="1">
    <citation type="submission" date="2018-10" db="EMBL/GenBank/DDBJ databases">
        <title>Isolation from soil.</title>
        <authorList>
            <person name="Hu J."/>
        </authorList>
    </citation>
    <scope>NUCLEOTIDE SEQUENCE [LARGE SCALE GENOMIC DNA]</scope>
    <source>
        <strain evidence="3 4">NEAU-Ht49</strain>
    </source>
</reference>
<protein>
    <recommendedName>
        <fullName evidence="2">DUF676 domain-containing protein</fullName>
    </recommendedName>
</protein>
<dbReference type="Pfam" id="PF05057">
    <property type="entry name" value="DUF676"/>
    <property type="match status" value="1"/>
</dbReference>
<dbReference type="Gene3D" id="3.40.50.1820">
    <property type="entry name" value="alpha/beta hydrolase"/>
    <property type="match status" value="1"/>
</dbReference>
<dbReference type="InterPro" id="IPR029058">
    <property type="entry name" value="AB_hydrolase_fold"/>
</dbReference>
<feature type="compositionally biased region" description="Basic residues" evidence="1">
    <location>
        <begin position="10"/>
        <end position="24"/>
    </location>
</feature>
<organism evidence="3 4">
    <name type="scientific">Actinomadura harenae</name>
    <dbReference type="NCBI Taxonomy" id="2483351"/>
    <lineage>
        <taxon>Bacteria</taxon>
        <taxon>Bacillati</taxon>
        <taxon>Actinomycetota</taxon>
        <taxon>Actinomycetes</taxon>
        <taxon>Streptosporangiales</taxon>
        <taxon>Thermomonosporaceae</taxon>
        <taxon>Actinomadura</taxon>
    </lineage>
</organism>
<feature type="compositionally biased region" description="Low complexity" evidence="1">
    <location>
        <begin position="25"/>
        <end position="35"/>
    </location>
</feature>
<keyword evidence="4" id="KW-1185">Reference proteome</keyword>
<feature type="region of interest" description="Disordered" evidence="1">
    <location>
        <begin position="60"/>
        <end position="83"/>
    </location>
</feature>
<accession>A0A3M2LMU7</accession>
<dbReference type="Proteomes" id="UP000282674">
    <property type="component" value="Unassembled WGS sequence"/>
</dbReference>
<feature type="domain" description="DUF676" evidence="2">
    <location>
        <begin position="158"/>
        <end position="226"/>
    </location>
</feature>
<comment type="caution">
    <text evidence="3">The sequence shown here is derived from an EMBL/GenBank/DDBJ whole genome shotgun (WGS) entry which is preliminary data.</text>
</comment>
<evidence type="ECO:0000259" key="2">
    <source>
        <dbReference type="Pfam" id="PF05057"/>
    </source>
</evidence>
<evidence type="ECO:0000313" key="4">
    <source>
        <dbReference type="Proteomes" id="UP000282674"/>
    </source>
</evidence>
<evidence type="ECO:0000256" key="1">
    <source>
        <dbReference type="SAM" id="MobiDB-lite"/>
    </source>
</evidence>
<dbReference type="AlphaFoldDB" id="A0A3M2LMU7"/>
<proteinExistence type="predicted"/>
<evidence type="ECO:0000313" key="3">
    <source>
        <dbReference type="EMBL" id="RMI37415.1"/>
    </source>
</evidence>
<gene>
    <name evidence="3" type="ORF">EBO15_35895</name>
</gene>
<dbReference type="EMBL" id="RFFG01000107">
    <property type="protein sequence ID" value="RMI37415.1"/>
    <property type="molecule type" value="Genomic_DNA"/>
</dbReference>
<name>A0A3M2LMU7_9ACTN</name>
<sequence>MTFQGSIRPSVRRIGRRHGRRRVGGRPPKGSSPLRRFARTAALPAVALALGAVQAAPARAAAGPPPATSPARTGTPQAGDLNGAATSQPVYLLHGLELRGGTDCSSTWKEAIPQLRAAGFTGPLITWGHYSHDTHCTRHIGGTVNTPVQELGRRFAWDVYQRYSRHGVPVRVAAHSMGGLVVATALAGVRSQPHGSGSWPPYLLVKDVVTLSTPFRGIAGKCSTKVRQCRDLKPGSALLEWLAKQSLQGRGGTDWTLVSAATDARVPFRSALAATAKHKVYYQSGQGITHYNLHHLDSGHSWRIRYTDNGGASYKTTKSGVSPLRYTALALTSSSR</sequence>
<feature type="region of interest" description="Disordered" evidence="1">
    <location>
        <begin position="1"/>
        <end position="35"/>
    </location>
</feature>